<dbReference type="KEGG" id="psty:BFS30_07850"/>
<dbReference type="Pfam" id="PF21082">
    <property type="entry name" value="MS_channel_3rd"/>
    <property type="match status" value="1"/>
</dbReference>
<comment type="subcellular location">
    <subcellularLocation>
        <location evidence="1">Cell membrane</location>
        <topology evidence="1">Multi-pass membrane protein</topology>
    </subcellularLocation>
</comment>
<dbReference type="Gene3D" id="2.30.30.60">
    <property type="match status" value="1"/>
</dbReference>
<dbReference type="SUPFAM" id="SSF82689">
    <property type="entry name" value="Mechanosensitive channel protein MscS (YggB), C-terminal domain"/>
    <property type="match status" value="1"/>
</dbReference>
<name>A0A1D7QEP5_9SPHI</name>
<dbReference type="Gene3D" id="3.30.70.100">
    <property type="match status" value="1"/>
</dbReference>
<evidence type="ECO:0000256" key="2">
    <source>
        <dbReference type="ARBA" id="ARBA00008017"/>
    </source>
</evidence>
<keyword evidence="4 7" id="KW-0812">Transmembrane</keyword>
<feature type="transmembrane region" description="Helical" evidence="7">
    <location>
        <begin position="200"/>
        <end position="224"/>
    </location>
</feature>
<feature type="transmembrane region" description="Helical" evidence="7">
    <location>
        <begin position="141"/>
        <end position="158"/>
    </location>
</feature>
<keyword evidence="8" id="KW-0732">Signal</keyword>
<dbReference type="InterPro" id="IPR011066">
    <property type="entry name" value="MscS_channel_C_sf"/>
</dbReference>
<dbReference type="AlphaFoldDB" id="A0A1D7QEP5"/>
<reference evidence="11 12" key="1">
    <citation type="submission" date="2016-08" db="EMBL/GenBank/DDBJ databases">
        <authorList>
            <person name="Seilhamer J.J."/>
        </authorList>
    </citation>
    <scope>NUCLEOTIDE SEQUENCE [LARGE SCALE GENOMIC DNA]</scope>
    <source>
        <strain evidence="11 12">DX4</strain>
    </source>
</reference>
<dbReference type="RefSeq" id="WP_069378778.1">
    <property type="nucleotide sequence ID" value="NZ_CP017141.1"/>
</dbReference>
<dbReference type="Pfam" id="PF00924">
    <property type="entry name" value="MS_channel_2nd"/>
    <property type="match status" value="1"/>
</dbReference>
<keyword evidence="6 7" id="KW-0472">Membrane</keyword>
<dbReference type="GO" id="GO:0008381">
    <property type="term" value="F:mechanosensitive monoatomic ion channel activity"/>
    <property type="evidence" value="ECO:0007669"/>
    <property type="project" value="InterPro"/>
</dbReference>
<dbReference type="EMBL" id="CP017141">
    <property type="protein sequence ID" value="AOM77085.1"/>
    <property type="molecule type" value="Genomic_DNA"/>
</dbReference>
<evidence type="ECO:0000313" key="12">
    <source>
        <dbReference type="Proteomes" id="UP000094313"/>
    </source>
</evidence>
<dbReference type="PANTHER" id="PTHR30221">
    <property type="entry name" value="SMALL-CONDUCTANCE MECHANOSENSITIVE CHANNEL"/>
    <property type="match status" value="1"/>
</dbReference>
<protein>
    <submittedName>
        <fullName evidence="11">Transmembrane ion channel</fullName>
    </submittedName>
</protein>
<dbReference type="InterPro" id="IPR006685">
    <property type="entry name" value="MscS_channel_2nd"/>
</dbReference>
<dbReference type="SUPFAM" id="SSF50182">
    <property type="entry name" value="Sm-like ribonucleoproteins"/>
    <property type="match status" value="1"/>
</dbReference>
<dbReference type="InterPro" id="IPR049278">
    <property type="entry name" value="MS_channel_C"/>
</dbReference>
<evidence type="ECO:0000313" key="11">
    <source>
        <dbReference type="EMBL" id="AOM77085.1"/>
    </source>
</evidence>
<evidence type="ECO:0000256" key="6">
    <source>
        <dbReference type="ARBA" id="ARBA00023136"/>
    </source>
</evidence>
<dbReference type="GO" id="GO:0005886">
    <property type="term" value="C:plasma membrane"/>
    <property type="evidence" value="ECO:0007669"/>
    <property type="project" value="UniProtKB-SubCell"/>
</dbReference>
<feature type="domain" description="Mechanosensitive ion channel MscS C-terminal" evidence="10">
    <location>
        <begin position="424"/>
        <end position="502"/>
    </location>
</feature>
<dbReference type="InterPro" id="IPR023408">
    <property type="entry name" value="MscS_beta-dom_sf"/>
</dbReference>
<comment type="similarity">
    <text evidence="2">Belongs to the MscS (TC 1.A.23) family.</text>
</comment>
<evidence type="ECO:0000256" key="4">
    <source>
        <dbReference type="ARBA" id="ARBA00022692"/>
    </source>
</evidence>
<evidence type="ECO:0000256" key="7">
    <source>
        <dbReference type="SAM" id="Phobius"/>
    </source>
</evidence>
<organism evidence="11 12">
    <name type="scientific">Pedobacter steynii</name>
    <dbReference type="NCBI Taxonomy" id="430522"/>
    <lineage>
        <taxon>Bacteria</taxon>
        <taxon>Pseudomonadati</taxon>
        <taxon>Bacteroidota</taxon>
        <taxon>Sphingobacteriia</taxon>
        <taxon>Sphingobacteriales</taxon>
        <taxon>Sphingobacteriaceae</taxon>
        <taxon>Pedobacter</taxon>
    </lineage>
</organism>
<dbReference type="InterPro" id="IPR045275">
    <property type="entry name" value="MscS_archaea/bacteria_type"/>
</dbReference>
<evidence type="ECO:0000256" key="8">
    <source>
        <dbReference type="SAM" id="SignalP"/>
    </source>
</evidence>
<feature type="signal peptide" evidence="8">
    <location>
        <begin position="1"/>
        <end position="21"/>
    </location>
</feature>
<proteinExistence type="inferred from homology"/>
<dbReference type="InterPro" id="IPR010920">
    <property type="entry name" value="LSM_dom_sf"/>
</dbReference>
<evidence type="ECO:0000259" key="9">
    <source>
        <dbReference type="Pfam" id="PF00924"/>
    </source>
</evidence>
<feature type="chain" id="PRO_5009098533" evidence="8">
    <location>
        <begin position="22"/>
        <end position="523"/>
    </location>
</feature>
<dbReference type="Proteomes" id="UP000094313">
    <property type="component" value="Chromosome"/>
</dbReference>
<keyword evidence="12" id="KW-1185">Reference proteome</keyword>
<evidence type="ECO:0000256" key="3">
    <source>
        <dbReference type="ARBA" id="ARBA00022475"/>
    </source>
</evidence>
<dbReference type="OrthoDB" id="9809206at2"/>
<feature type="transmembrane region" description="Helical" evidence="7">
    <location>
        <begin position="301"/>
        <end position="318"/>
    </location>
</feature>
<sequence>MSIKSLFTFLCLLSLQCVLYAQETKIDLKGYPVIAHQDTLFHVKNRLGSLSASERAERTSEKVTRLAEDLLFVADSVKIVDDSLVTDLVYKGNILISLSKADADSVRMDKSVLAKTYQQIIVKNVKEYKSETDVVVLLKRAGLGLLILLVLGAAIFYLNKYSNRFRAWISVKLQKRIGNIKIKDYELINKRSELLLIGRLLNLLKFLLIFLLIYITLPLVFRLFPWTKPWGDSLINFVLNPLKNIFSAMINFIPNLITIVIIFFVFHYIKKAIKFLAEEIETEKLKINGFYSDWAKPTYNIVRIVLNAFMLVVIWPFIPGSNSEIFKGVSVFLGLLISFGSSSAISNGVAGMVITYMRPFKIGDVVKIGDTTGAVLEKSLLVTRLKTIKNEIITIPNSAILNGNTVNYTSLSVNEGLIIHTTLTLGYDIPWQTIHSLLINAALATDGVIKEKQPFVLQTSLDDWYVSYQLNAYVDKPEIMALIYSELHKNIHEAFNEAGVEIMSPHYQAIRDGNASTLPNQTS</sequence>
<evidence type="ECO:0000256" key="1">
    <source>
        <dbReference type="ARBA" id="ARBA00004651"/>
    </source>
</evidence>
<keyword evidence="5 7" id="KW-1133">Transmembrane helix</keyword>
<evidence type="ECO:0000256" key="5">
    <source>
        <dbReference type="ARBA" id="ARBA00022989"/>
    </source>
</evidence>
<gene>
    <name evidence="11" type="ORF">BFS30_07850</name>
</gene>
<keyword evidence="3" id="KW-1003">Cell membrane</keyword>
<accession>A0A1D7QEP5</accession>
<feature type="transmembrane region" description="Helical" evidence="7">
    <location>
        <begin position="244"/>
        <end position="266"/>
    </location>
</feature>
<dbReference type="PANTHER" id="PTHR30221:SF18">
    <property type="entry name" value="SLL0590 PROTEIN"/>
    <property type="match status" value="1"/>
</dbReference>
<feature type="transmembrane region" description="Helical" evidence="7">
    <location>
        <begin position="330"/>
        <end position="354"/>
    </location>
</feature>
<evidence type="ECO:0000259" key="10">
    <source>
        <dbReference type="Pfam" id="PF21082"/>
    </source>
</evidence>
<feature type="domain" description="Mechanosensitive ion channel MscS" evidence="9">
    <location>
        <begin position="345"/>
        <end position="409"/>
    </location>
</feature>